<feature type="transmembrane region" description="Helical" evidence="2">
    <location>
        <begin position="78"/>
        <end position="101"/>
    </location>
</feature>
<feature type="region of interest" description="Disordered" evidence="1">
    <location>
        <begin position="16"/>
        <end position="61"/>
    </location>
</feature>
<feature type="non-terminal residue" evidence="3">
    <location>
        <position position="199"/>
    </location>
</feature>
<evidence type="ECO:0000313" key="3">
    <source>
        <dbReference type="EMBL" id="NWU93523.1"/>
    </source>
</evidence>
<dbReference type="GO" id="GO:0033690">
    <property type="term" value="P:positive regulation of osteoblast proliferation"/>
    <property type="evidence" value="ECO:0007669"/>
    <property type="project" value="TreeGrafter"/>
</dbReference>
<dbReference type="GO" id="GO:0045669">
    <property type="term" value="P:positive regulation of osteoblast differentiation"/>
    <property type="evidence" value="ECO:0007669"/>
    <property type="project" value="TreeGrafter"/>
</dbReference>
<sequence length="199" mass="20439">LLVLLVATVRSGAPRHPAVLPDGGGSGDGEEVSVSVPSSSSPSTPPATVPPLGTTAVTNSSSPRGLLDGLVGFFKESVLLLVVVGSLVLVLLFIVCAAVVVRHKHKASAYYPSAFPGKKYVDQRDKTGGSREFNRGPEKSPHPGAKEPPSGAPVATREPEEALAKVNGELGEQDPPGEGEEKEGGSREPSNESPAEPPP</sequence>
<feature type="compositionally biased region" description="Acidic residues" evidence="1">
    <location>
        <begin position="171"/>
        <end position="181"/>
    </location>
</feature>
<keyword evidence="2" id="KW-0472">Membrane</keyword>
<evidence type="ECO:0000256" key="2">
    <source>
        <dbReference type="SAM" id="Phobius"/>
    </source>
</evidence>
<dbReference type="GO" id="GO:0001503">
    <property type="term" value="P:ossification"/>
    <property type="evidence" value="ECO:0007669"/>
    <property type="project" value="InterPro"/>
</dbReference>
<dbReference type="AlphaFoldDB" id="A0A7K6AU19"/>
<dbReference type="Pfam" id="PF15724">
    <property type="entry name" value="TMEM119"/>
    <property type="match status" value="1"/>
</dbReference>
<proteinExistence type="predicted"/>
<reference evidence="3 4" key="1">
    <citation type="submission" date="2019-09" db="EMBL/GenBank/DDBJ databases">
        <title>Bird 10,000 Genomes (B10K) Project - Family phase.</title>
        <authorList>
            <person name="Zhang G."/>
        </authorList>
    </citation>
    <scope>NUCLEOTIDE SEQUENCE [LARGE SCALE GENOMIC DNA]</scope>
    <source>
        <strain evidence="3">B10K-DU-012-37</strain>
    </source>
</reference>
<evidence type="ECO:0000256" key="1">
    <source>
        <dbReference type="SAM" id="MobiDB-lite"/>
    </source>
</evidence>
<organism evidence="3 4">
    <name type="scientific">Upupa epops</name>
    <name type="common">Eurasian hoopoe</name>
    <dbReference type="NCBI Taxonomy" id="57439"/>
    <lineage>
        <taxon>Eukaryota</taxon>
        <taxon>Metazoa</taxon>
        <taxon>Chordata</taxon>
        <taxon>Craniata</taxon>
        <taxon>Vertebrata</taxon>
        <taxon>Euteleostomi</taxon>
        <taxon>Archelosauria</taxon>
        <taxon>Archosauria</taxon>
        <taxon>Dinosauria</taxon>
        <taxon>Saurischia</taxon>
        <taxon>Theropoda</taxon>
        <taxon>Coelurosauria</taxon>
        <taxon>Aves</taxon>
        <taxon>Neognathae</taxon>
        <taxon>Neoaves</taxon>
        <taxon>Telluraves</taxon>
        <taxon>Coraciimorphae</taxon>
        <taxon>Bucerotiformes</taxon>
        <taxon>Upupidae</taxon>
        <taxon>Upupa</taxon>
    </lineage>
</organism>
<feature type="region of interest" description="Disordered" evidence="1">
    <location>
        <begin position="116"/>
        <end position="199"/>
    </location>
</feature>
<dbReference type="OrthoDB" id="8943443at2759"/>
<comment type="caution">
    <text evidence="3">The sequence shown here is derived from an EMBL/GenBank/DDBJ whole genome shotgun (WGS) entry which is preliminary data.</text>
</comment>
<feature type="compositionally biased region" description="Low complexity" evidence="1">
    <location>
        <begin position="32"/>
        <end position="42"/>
    </location>
</feature>
<gene>
    <name evidence="3" type="primary">Tmem119</name>
    <name evidence="3" type="ORF">UPUEPO_R11281</name>
</gene>
<protein>
    <submittedName>
        <fullName evidence="3">TM119 protein</fullName>
    </submittedName>
</protein>
<accession>A0A7K6AU19</accession>
<feature type="non-terminal residue" evidence="3">
    <location>
        <position position="1"/>
    </location>
</feature>
<keyword evidence="2" id="KW-0812">Transmembrane</keyword>
<evidence type="ECO:0000313" key="4">
    <source>
        <dbReference type="Proteomes" id="UP000544127"/>
    </source>
</evidence>
<dbReference type="PANTHER" id="PTHR28645">
    <property type="entry name" value="TRANSMEMBRANE PROTEIN 119"/>
    <property type="match status" value="1"/>
</dbReference>
<dbReference type="GO" id="GO:0030501">
    <property type="term" value="P:positive regulation of bone mineralization"/>
    <property type="evidence" value="ECO:0007669"/>
    <property type="project" value="TreeGrafter"/>
</dbReference>
<dbReference type="GO" id="GO:0005886">
    <property type="term" value="C:plasma membrane"/>
    <property type="evidence" value="ECO:0007669"/>
    <property type="project" value="TreeGrafter"/>
</dbReference>
<dbReference type="PANTHER" id="PTHR28645:SF1">
    <property type="entry name" value="TRANSMEMBRANE PROTEIN 119"/>
    <property type="match status" value="1"/>
</dbReference>
<keyword evidence="4" id="KW-1185">Reference proteome</keyword>
<keyword evidence="2" id="KW-1133">Transmembrane helix</keyword>
<feature type="compositionally biased region" description="Basic and acidic residues" evidence="1">
    <location>
        <begin position="119"/>
        <end position="145"/>
    </location>
</feature>
<dbReference type="Proteomes" id="UP000544127">
    <property type="component" value="Unassembled WGS sequence"/>
</dbReference>
<dbReference type="InterPro" id="IPR031453">
    <property type="entry name" value="TMEM119"/>
</dbReference>
<dbReference type="EMBL" id="VZRI01005242">
    <property type="protein sequence ID" value="NWU93523.1"/>
    <property type="molecule type" value="Genomic_DNA"/>
</dbReference>
<name>A0A7K6AU19_UPUEP</name>